<reference evidence="2 3" key="1">
    <citation type="submission" date="2018-06" db="EMBL/GenBank/DDBJ databases">
        <authorList>
            <consortium name="Pathogen Informatics"/>
            <person name="Doyle S."/>
        </authorList>
    </citation>
    <scope>NUCLEOTIDE SEQUENCE [LARGE SCALE GENOMIC DNA]</scope>
    <source>
        <strain evidence="2 3">NCTC12157</strain>
    </source>
</reference>
<dbReference type="InterPro" id="IPR025370">
    <property type="entry name" value="SgrR_HTH_N"/>
</dbReference>
<protein>
    <submittedName>
        <fullName evidence="2">HTH-type transcriptional regulator sgrR</fullName>
    </submittedName>
</protein>
<feature type="domain" description="Transcriptional regulator SgrR N-terminal HTH" evidence="1">
    <location>
        <begin position="7"/>
        <end position="88"/>
    </location>
</feature>
<evidence type="ECO:0000313" key="3">
    <source>
        <dbReference type="Proteomes" id="UP000254304"/>
    </source>
</evidence>
<evidence type="ECO:0000313" key="2">
    <source>
        <dbReference type="EMBL" id="STQ43433.1"/>
    </source>
</evidence>
<proteinExistence type="predicted"/>
<sequence>MRLQNRLNQFQRLYASVGSQPATVNVSELAEVFCCSERHTRTLLSQFQHAGWINWHSQAGRGKRAELQCLYTPESLRGNYLQQLLKNGGTLGSAAI</sequence>
<dbReference type="EMBL" id="UGGO01000001">
    <property type="protein sequence ID" value="STQ43433.1"/>
    <property type="molecule type" value="Genomic_DNA"/>
</dbReference>
<gene>
    <name evidence="2" type="primary">sgrR_1</name>
    <name evidence="2" type="ORF">NCTC12157_01122</name>
</gene>
<organism evidence="2 3">
    <name type="scientific">Ewingella americana</name>
    <dbReference type="NCBI Taxonomy" id="41202"/>
    <lineage>
        <taxon>Bacteria</taxon>
        <taxon>Pseudomonadati</taxon>
        <taxon>Pseudomonadota</taxon>
        <taxon>Gammaproteobacteria</taxon>
        <taxon>Enterobacterales</taxon>
        <taxon>Yersiniaceae</taxon>
        <taxon>Ewingella</taxon>
    </lineage>
</organism>
<evidence type="ECO:0000259" key="1">
    <source>
        <dbReference type="Pfam" id="PF12793"/>
    </source>
</evidence>
<dbReference type="Proteomes" id="UP000254304">
    <property type="component" value="Unassembled WGS sequence"/>
</dbReference>
<dbReference type="AlphaFoldDB" id="A0A377N8V8"/>
<accession>A0A377N8V8</accession>
<dbReference type="Pfam" id="PF12793">
    <property type="entry name" value="SgrR_N"/>
    <property type="match status" value="1"/>
</dbReference>
<name>A0A377N8V8_9GAMM</name>